<dbReference type="EMBL" id="JAYKXP010000021">
    <property type="protein sequence ID" value="KAK7047121.1"/>
    <property type="molecule type" value="Genomic_DNA"/>
</dbReference>
<protein>
    <submittedName>
        <fullName evidence="2">Uncharacterized protein</fullName>
    </submittedName>
</protein>
<name>A0AAW0D479_9AGAR</name>
<gene>
    <name evidence="2" type="ORF">VNI00_006786</name>
</gene>
<feature type="coiled-coil region" evidence="1">
    <location>
        <begin position="536"/>
        <end position="563"/>
    </location>
</feature>
<feature type="coiled-coil region" evidence="1">
    <location>
        <begin position="247"/>
        <end position="274"/>
    </location>
</feature>
<organism evidence="2 3">
    <name type="scientific">Paramarasmius palmivorus</name>
    <dbReference type="NCBI Taxonomy" id="297713"/>
    <lineage>
        <taxon>Eukaryota</taxon>
        <taxon>Fungi</taxon>
        <taxon>Dikarya</taxon>
        <taxon>Basidiomycota</taxon>
        <taxon>Agaricomycotina</taxon>
        <taxon>Agaricomycetes</taxon>
        <taxon>Agaricomycetidae</taxon>
        <taxon>Agaricales</taxon>
        <taxon>Marasmiineae</taxon>
        <taxon>Marasmiaceae</taxon>
        <taxon>Paramarasmius</taxon>
    </lineage>
</organism>
<evidence type="ECO:0000313" key="3">
    <source>
        <dbReference type="Proteomes" id="UP001383192"/>
    </source>
</evidence>
<comment type="caution">
    <text evidence="2">The sequence shown here is derived from an EMBL/GenBank/DDBJ whole genome shotgun (WGS) entry which is preliminary data.</text>
</comment>
<sequence>MEATKTIAESHIQEEEKLLLSVLLPDFDNEEVTDECEVESYCLCSAASDGTISDDEDVQEIDFQSFADEAVRSPAQEIPIHDAVELHAPATLSSAPDATTADPDDASLTLTSLNRKLDIIVANMPSLSISYPEIERLKLELETQGRLLATERARTARLEIDLQLELQQSRVNASTIHDMGVKFEAFAKNTEELTSKLEVERQERQAMMMSIGGLTAKFGAALEATQAQAVEERRALEIRVLTVKGLNAKLEADLGNARADVVGLTAELRAAEEKETSLKSTIVGLQGELKESRTHSSKAAEQGHDESGVYGEQLATLGRTNGDLAAENARLKAELQEALSVAVRDEKTHLSVIKQRDGQIQAMSTDLTLKVQALEAAEEEVKGRDVKIAALKSSLGSERVTSLARDVELHRLSQACAKEKHAVQALRRRENDLNTEVAALRTDLEGARASLSGLEKDKSALEGKLKSWERKYARMREEKESRLEALAQATESERARRQKCEDQIRVAEEKHTRVVNDLKLQFSDLETSHSEMKAADERHKKRARKLEQTVKLLEGQLNAAKERV</sequence>
<feature type="coiled-coil region" evidence="1">
    <location>
        <begin position="409"/>
        <end position="510"/>
    </location>
</feature>
<evidence type="ECO:0000256" key="1">
    <source>
        <dbReference type="SAM" id="Coils"/>
    </source>
</evidence>
<keyword evidence="1" id="KW-0175">Coiled coil</keyword>
<dbReference type="Gene3D" id="1.10.287.1490">
    <property type="match status" value="1"/>
</dbReference>
<evidence type="ECO:0000313" key="2">
    <source>
        <dbReference type="EMBL" id="KAK7047121.1"/>
    </source>
</evidence>
<keyword evidence="3" id="KW-1185">Reference proteome</keyword>
<dbReference type="AlphaFoldDB" id="A0AAW0D479"/>
<dbReference type="Proteomes" id="UP001383192">
    <property type="component" value="Unassembled WGS sequence"/>
</dbReference>
<proteinExistence type="predicted"/>
<accession>A0AAW0D479</accession>
<reference evidence="2 3" key="1">
    <citation type="submission" date="2024-01" db="EMBL/GenBank/DDBJ databases">
        <title>A draft genome for a cacao thread blight-causing isolate of Paramarasmius palmivorus.</title>
        <authorList>
            <person name="Baruah I.K."/>
            <person name="Bukari Y."/>
            <person name="Amoako-Attah I."/>
            <person name="Meinhardt L.W."/>
            <person name="Bailey B.A."/>
            <person name="Cohen S.P."/>
        </authorList>
    </citation>
    <scope>NUCLEOTIDE SEQUENCE [LARGE SCALE GENOMIC DNA]</scope>
    <source>
        <strain evidence="2 3">GH-12</strain>
    </source>
</reference>